<dbReference type="PANTHER" id="PTHR16943:SF8">
    <property type="entry name" value="2-METHYLCITRATE DEHYDRATASE"/>
    <property type="match status" value="1"/>
</dbReference>
<dbReference type="RefSeq" id="WP_092599355.1">
    <property type="nucleotide sequence ID" value="NZ_FNFI01000012.1"/>
</dbReference>
<evidence type="ECO:0000259" key="2">
    <source>
        <dbReference type="Pfam" id="PF03972"/>
    </source>
</evidence>
<feature type="domain" description="MmgE/PrpD C-terminal" evidence="3">
    <location>
        <begin position="260"/>
        <end position="407"/>
    </location>
</feature>
<dbReference type="InterPro" id="IPR005656">
    <property type="entry name" value="MmgE_PrpD"/>
</dbReference>
<gene>
    <name evidence="4" type="ORF">SAMN05216187_11219</name>
</gene>
<dbReference type="Pfam" id="PF03972">
    <property type="entry name" value="MmgE_PrpD_N"/>
    <property type="match status" value="1"/>
</dbReference>
<protein>
    <submittedName>
        <fullName evidence="4">2-methylcitrate dehydratase PrpD</fullName>
    </submittedName>
</protein>
<organism evidence="4 5">
    <name type="scientific">Jeotgalicoccus aerolatus</name>
    <dbReference type="NCBI Taxonomy" id="709510"/>
    <lineage>
        <taxon>Bacteria</taxon>
        <taxon>Bacillati</taxon>
        <taxon>Bacillota</taxon>
        <taxon>Bacilli</taxon>
        <taxon>Bacillales</taxon>
        <taxon>Staphylococcaceae</taxon>
        <taxon>Jeotgalicoccus</taxon>
    </lineage>
</organism>
<evidence type="ECO:0000259" key="3">
    <source>
        <dbReference type="Pfam" id="PF19305"/>
    </source>
</evidence>
<dbReference type="Proteomes" id="UP000242700">
    <property type="component" value="Unassembled WGS sequence"/>
</dbReference>
<dbReference type="STRING" id="586411.SAMN05216187_11219"/>
<dbReference type="InterPro" id="IPR045337">
    <property type="entry name" value="MmgE_PrpD_C"/>
</dbReference>
<feature type="domain" description="MmgE/PrpD N-terminal" evidence="2">
    <location>
        <begin position="16"/>
        <end position="225"/>
    </location>
</feature>
<dbReference type="OrthoDB" id="9791416at2"/>
<dbReference type="GO" id="GO:0016829">
    <property type="term" value="F:lyase activity"/>
    <property type="evidence" value="ECO:0007669"/>
    <property type="project" value="InterPro"/>
</dbReference>
<dbReference type="AlphaFoldDB" id="A0A1G9DFP3"/>
<evidence type="ECO:0000256" key="1">
    <source>
        <dbReference type="ARBA" id="ARBA00006174"/>
    </source>
</evidence>
<dbReference type="SUPFAM" id="SSF103378">
    <property type="entry name" value="2-methylcitrate dehydratase PrpD"/>
    <property type="match status" value="1"/>
</dbReference>
<accession>A0A1G9DFP3</accession>
<name>A0A1G9DFP3_9STAP</name>
<dbReference type="InterPro" id="IPR042183">
    <property type="entry name" value="MmgE/PrpD_sf_1"/>
</dbReference>
<evidence type="ECO:0000313" key="5">
    <source>
        <dbReference type="Proteomes" id="UP000242700"/>
    </source>
</evidence>
<reference evidence="5" key="1">
    <citation type="submission" date="2016-10" db="EMBL/GenBank/DDBJ databases">
        <authorList>
            <person name="Varghese N."/>
            <person name="Submissions S."/>
        </authorList>
    </citation>
    <scope>NUCLEOTIDE SEQUENCE [LARGE SCALE GENOMIC DNA]</scope>
    <source>
        <strain evidence="5">CGMCC 1.8911</strain>
    </source>
</reference>
<dbReference type="InterPro" id="IPR045336">
    <property type="entry name" value="MmgE_PrpD_N"/>
</dbReference>
<dbReference type="Gene3D" id="1.10.4100.10">
    <property type="entry name" value="2-methylcitrate dehydratase PrpD"/>
    <property type="match status" value="1"/>
</dbReference>
<evidence type="ECO:0000313" key="4">
    <source>
        <dbReference type="EMBL" id="SDK62614.1"/>
    </source>
</evidence>
<dbReference type="Pfam" id="PF19305">
    <property type="entry name" value="MmgE_PrpD_C"/>
    <property type="match status" value="1"/>
</dbReference>
<dbReference type="InterPro" id="IPR042188">
    <property type="entry name" value="MmgE/PrpD_sf_2"/>
</dbReference>
<dbReference type="EMBL" id="FNFI01000012">
    <property type="protein sequence ID" value="SDK62614.1"/>
    <property type="molecule type" value="Genomic_DNA"/>
</dbReference>
<proteinExistence type="inferred from homology"/>
<comment type="similarity">
    <text evidence="1">Belongs to the PrpD family.</text>
</comment>
<dbReference type="InterPro" id="IPR036148">
    <property type="entry name" value="MmgE/PrpD_sf"/>
</dbReference>
<dbReference type="Gene3D" id="3.30.1330.120">
    <property type="entry name" value="2-methylcitrate dehydratase PrpD"/>
    <property type="match status" value="1"/>
</dbReference>
<dbReference type="PANTHER" id="PTHR16943">
    <property type="entry name" value="2-METHYLCITRATE DEHYDRATASE-RELATED"/>
    <property type="match status" value="1"/>
</dbReference>
<sequence length="440" mass="49328">MGNTIDKMIDEIINQTDFSEETKQKAASVIIDTLIAILYGLKTETEVQNLIYEKQSSFGVALPGINKTLNNRDALIALGTAAVANELDEGNTFAKGHPSAHIFPAVYVTAIENDYTIEQIIDAYIKGYEIAVRLSSAFQMKDNMHPHGTWGNAGGAAARAILLGKKTEEIILVVKLALSLPLATNWLAAEKGQTVRNLYTGYGSLLAYDTVDLAGYGFQSNDTVVSDLWINIMGNNITEDKMMDNLMNPPMIVQNYFKVYPTCRFTHASIEAAENILKNNDISSEDIKNIEIQTYNLAARCNTENISTRLESKFSIPYAVSCIILDLNLYDNYEKNLNEIGSFINKVKVIDSEVITALLPEKRAAKCIITTKDNIEFSSQTDNAKGEFTHPFTHQELTDKYMNMLNHYKVFDEIWLEQLKNIDRNITFKTWLKNNGLLRS</sequence>